<keyword evidence="2" id="KW-1133">Transmembrane helix</keyword>
<dbReference type="VEuPathDB" id="VectorBase:AATE015790"/>
<name>A0A182JD14_ANOAO</name>
<keyword evidence="2" id="KW-0472">Membrane</keyword>
<accession>A0A182JD14</accession>
<feature type="compositionally biased region" description="Pro residues" evidence="1">
    <location>
        <begin position="537"/>
        <end position="548"/>
    </location>
</feature>
<dbReference type="AlphaFoldDB" id="A0A182JD14"/>
<keyword evidence="2" id="KW-0812">Transmembrane</keyword>
<sequence>MAAADPVSIGFWRKANCSGFFASPTCRCCTLVVALVVDVAVFIATIVVVILQVLLAIRRHGRLGWWLRAGLLAEIQRVHAQIDRPMDDGGTRRRRLHGQRRLQRRRVYCHVRLVATLAFVRGALTMSSLLLLLLLLLPLLVVFVVLVLLLRRSELIELLEALYLNFGRHGSGRRVKPSGTGASSPSPRRCLQEHDGSAVQQGGTVTTGCCREAERQRRNEHVLELLRGEGRAATLTVLLLLLLHRCRRLVMMPVVVLPVSRRRVEQLQLLHRIVAGRVLRRVVDDGALHLVARDASVPVAQVPLAVRLGRERVVAERTLVRTVAIVRAHVPDERRLVADDVRAHVALVGARPGRRHVRPVVALERAQVREDSGADAARELAAQLHAPELDGERVLRLLRFVAGTGRVRVHVHVLATAHATTATSTAAAASQSTAEIEQARERRLGTGGPIQLLPTEQSARRSHVDDRLNVGQIFASVLLQMVVMLLLLPMVVYSGLKAEPVGDSSGSCFTPGWDGVNGEVKDLSSDEGVVGASDSVPPAPPPPPPPLPTDRFCRSRLAKKSSRRSSKGPAVASADENAAAADVC</sequence>
<reference evidence="3" key="1">
    <citation type="submission" date="2022-08" db="UniProtKB">
        <authorList>
            <consortium name="EnsemblMetazoa"/>
        </authorList>
    </citation>
    <scope>IDENTIFICATION</scope>
    <source>
        <strain evidence="3">EBRO</strain>
    </source>
</reference>
<feature type="region of interest" description="Disordered" evidence="1">
    <location>
        <begin position="173"/>
        <end position="203"/>
    </location>
</feature>
<feature type="compositionally biased region" description="Low complexity" evidence="1">
    <location>
        <begin position="570"/>
        <end position="584"/>
    </location>
</feature>
<proteinExistence type="predicted"/>
<dbReference type="EnsemblMetazoa" id="AATE015790-RA">
    <property type="protein sequence ID" value="AATE015790-PA.1"/>
    <property type="gene ID" value="AATE015790"/>
</dbReference>
<evidence type="ECO:0000256" key="1">
    <source>
        <dbReference type="SAM" id="MobiDB-lite"/>
    </source>
</evidence>
<feature type="compositionally biased region" description="Basic residues" evidence="1">
    <location>
        <begin position="554"/>
        <end position="566"/>
    </location>
</feature>
<organism evidence="3">
    <name type="scientific">Anopheles atroparvus</name>
    <name type="common">European mosquito</name>
    <dbReference type="NCBI Taxonomy" id="41427"/>
    <lineage>
        <taxon>Eukaryota</taxon>
        <taxon>Metazoa</taxon>
        <taxon>Ecdysozoa</taxon>
        <taxon>Arthropoda</taxon>
        <taxon>Hexapoda</taxon>
        <taxon>Insecta</taxon>
        <taxon>Pterygota</taxon>
        <taxon>Neoptera</taxon>
        <taxon>Endopterygota</taxon>
        <taxon>Diptera</taxon>
        <taxon>Nematocera</taxon>
        <taxon>Culicoidea</taxon>
        <taxon>Culicidae</taxon>
        <taxon>Anophelinae</taxon>
        <taxon>Anopheles</taxon>
    </lineage>
</organism>
<evidence type="ECO:0000256" key="2">
    <source>
        <dbReference type="SAM" id="Phobius"/>
    </source>
</evidence>
<evidence type="ECO:0000313" key="3">
    <source>
        <dbReference type="EnsemblMetazoa" id="AATE015790-PA.1"/>
    </source>
</evidence>
<feature type="transmembrane region" description="Helical" evidence="2">
    <location>
        <begin position="31"/>
        <end position="57"/>
    </location>
</feature>
<feature type="transmembrane region" description="Helical" evidence="2">
    <location>
        <begin position="130"/>
        <end position="150"/>
    </location>
</feature>
<feature type="region of interest" description="Disordered" evidence="1">
    <location>
        <begin position="520"/>
        <end position="584"/>
    </location>
</feature>
<protein>
    <submittedName>
        <fullName evidence="3">Uncharacterized protein</fullName>
    </submittedName>
</protein>